<organism evidence="1">
    <name type="scientific">Chromera velia CCMP2878</name>
    <dbReference type="NCBI Taxonomy" id="1169474"/>
    <lineage>
        <taxon>Eukaryota</taxon>
        <taxon>Sar</taxon>
        <taxon>Alveolata</taxon>
        <taxon>Colpodellida</taxon>
        <taxon>Chromeraceae</taxon>
        <taxon>Chromera</taxon>
    </lineage>
</organism>
<name>A0A0G4GHS8_9ALVE</name>
<dbReference type="AlphaFoldDB" id="A0A0G4GHS8"/>
<dbReference type="PANTHER" id="PTHR15949:SF3">
    <property type="entry name" value="TESTIS-EXPRESSED PROTEIN 264"/>
    <property type="match status" value="1"/>
</dbReference>
<dbReference type="EMBL" id="CDMZ01001224">
    <property type="protein sequence ID" value="CEM29290.1"/>
    <property type="molecule type" value="Genomic_DNA"/>
</dbReference>
<evidence type="ECO:0000313" key="1">
    <source>
        <dbReference type="EMBL" id="CEM29290.1"/>
    </source>
</evidence>
<gene>
    <name evidence="1" type="ORF">Cvel_21955</name>
</gene>
<dbReference type="Gene3D" id="3.20.80.10">
    <property type="entry name" value="Regulatory factor, effector binding domain"/>
    <property type="match status" value="1"/>
</dbReference>
<accession>A0A0G4GHS8</accession>
<evidence type="ECO:0008006" key="2">
    <source>
        <dbReference type="Google" id="ProtNLM"/>
    </source>
</evidence>
<dbReference type="VEuPathDB" id="CryptoDB:Cvel_21955"/>
<protein>
    <recommendedName>
        <fullName evidence="2">GyrI-like small molecule binding domain-containing protein</fullName>
    </recommendedName>
</protein>
<dbReference type="PANTHER" id="PTHR15949">
    <property type="entry name" value="TESTIS-EXPRESSED PROTEIN 264"/>
    <property type="match status" value="1"/>
</dbReference>
<sequence>MDVLLLVVCGVLGAGVLLIGFASYMGYWKECKVSCKKEAGFHLLFRNYEGEVTQVGAMFEENDKQLMEVPEFVALGNVSPRCFGVYHDNPNKLKDPSKLRVSVGIVLPESLSREQQVKVLEQLKAKGFLEKKISPGEYVYGEWPYRNQLSFWLGPRRFYPAATKFCASEGLPWGSDEDCYQIGIEFYDMEDGKIRFMVPISSGASEWKIHAAPRPEYVETKKGK</sequence>
<reference evidence="1" key="1">
    <citation type="submission" date="2014-11" db="EMBL/GenBank/DDBJ databases">
        <authorList>
            <person name="Otto D Thomas"/>
            <person name="Naeem Raeece"/>
        </authorList>
    </citation>
    <scope>NUCLEOTIDE SEQUENCE</scope>
</reference>
<proteinExistence type="predicted"/>
<dbReference type="InterPro" id="IPR011256">
    <property type="entry name" value="Reg_factor_effector_dom_sf"/>
</dbReference>